<reference evidence="2 3" key="1">
    <citation type="submission" date="2020-04" db="EMBL/GenBank/DDBJ databases">
        <title>Chromosome-level genome assembly of a cyprinid fish Onychostoma macrolepis by integration of Nanopore Sequencing, Bionano and Hi-C technology.</title>
        <authorList>
            <person name="Wang D."/>
        </authorList>
    </citation>
    <scope>NUCLEOTIDE SEQUENCE [LARGE SCALE GENOMIC DNA]</scope>
    <source>
        <strain evidence="2">SWU-2019</strain>
        <tissue evidence="2">Muscle</tissue>
    </source>
</reference>
<protein>
    <submittedName>
        <fullName evidence="2">Uncharacterized protein</fullName>
    </submittedName>
</protein>
<dbReference type="Proteomes" id="UP000579812">
    <property type="component" value="Unassembled WGS sequence"/>
</dbReference>
<feature type="region of interest" description="Disordered" evidence="1">
    <location>
        <begin position="138"/>
        <end position="222"/>
    </location>
</feature>
<comment type="caution">
    <text evidence="2">The sequence shown here is derived from an EMBL/GenBank/DDBJ whole genome shotgun (WGS) entry which is preliminary data.</text>
</comment>
<gene>
    <name evidence="2" type="ORF">G5714_021829</name>
</gene>
<feature type="compositionally biased region" description="Polar residues" evidence="1">
    <location>
        <begin position="1"/>
        <end position="26"/>
    </location>
</feature>
<evidence type="ECO:0000313" key="2">
    <source>
        <dbReference type="EMBL" id="KAF4097821.1"/>
    </source>
</evidence>
<feature type="region of interest" description="Disordered" evidence="1">
    <location>
        <begin position="1"/>
        <end position="69"/>
    </location>
</feature>
<organism evidence="2 3">
    <name type="scientific">Onychostoma macrolepis</name>
    <dbReference type="NCBI Taxonomy" id="369639"/>
    <lineage>
        <taxon>Eukaryota</taxon>
        <taxon>Metazoa</taxon>
        <taxon>Chordata</taxon>
        <taxon>Craniata</taxon>
        <taxon>Vertebrata</taxon>
        <taxon>Euteleostomi</taxon>
        <taxon>Actinopterygii</taxon>
        <taxon>Neopterygii</taxon>
        <taxon>Teleostei</taxon>
        <taxon>Ostariophysi</taxon>
        <taxon>Cypriniformes</taxon>
        <taxon>Cyprinidae</taxon>
        <taxon>Acrossocheilinae</taxon>
        <taxon>Onychostoma</taxon>
    </lineage>
</organism>
<feature type="compositionally biased region" description="Basic and acidic residues" evidence="1">
    <location>
        <begin position="180"/>
        <end position="192"/>
    </location>
</feature>
<proteinExistence type="predicted"/>
<evidence type="ECO:0000256" key="1">
    <source>
        <dbReference type="SAM" id="MobiDB-lite"/>
    </source>
</evidence>
<keyword evidence="3" id="KW-1185">Reference proteome</keyword>
<accession>A0A7J6BSU6</accession>
<sequence length="222" mass="24502">MANGTNSSAPSRMATTPPRSWSTVASLPSHLLHNRSSTTASGSHRRSPLLHAARPPQHRDPPQQRGLSDSRINSAIIALNVPVLLMTSRGLHAKRASVKLEREAVLMRARRRHRALRARSPASCPSPVFQHCIQVVRPTDRPQPSFPRERPEHGGAAGERSARVSANQNRLSPPFPSTGRRTESERKSARRDATRRHTAAARSPGMSLPMRRAHLNGVLEER</sequence>
<evidence type="ECO:0000313" key="3">
    <source>
        <dbReference type="Proteomes" id="UP000579812"/>
    </source>
</evidence>
<name>A0A7J6BSU6_9TELE</name>
<dbReference type="EMBL" id="JAAMOB010000022">
    <property type="protein sequence ID" value="KAF4097821.1"/>
    <property type="molecule type" value="Genomic_DNA"/>
</dbReference>
<dbReference type="AlphaFoldDB" id="A0A7J6BSU6"/>